<evidence type="ECO:0000313" key="4">
    <source>
        <dbReference type="Proteomes" id="UP000051913"/>
    </source>
</evidence>
<feature type="domain" description="Potassium channel" evidence="2">
    <location>
        <begin position="61"/>
        <end position="132"/>
    </location>
</feature>
<accession>A0A0R3KY29</accession>
<protein>
    <submittedName>
        <fullName evidence="3">Metal transporter</fullName>
    </submittedName>
</protein>
<feature type="transmembrane region" description="Helical" evidence="1">
    <location>
        <begin position="117"/>
        <end position="137"/>
    </location>
</feature>
<gene>
    <name evidence="3" type="ORF">CP49_16380</name>
</gene>
<proteinExistence type="predicted"/>
<dbReference type="InterPro" id="IPR013099">
    <property type="entry name" value="K_chnl_dom"/>
</dbReference>
<feature type="transmembrane region" description="Helical" evidence="1">
    <location>
        <begin position="42"/>
        <end position="62"/>
    </location>
</feature>
<dbReference type="EMBL" id="LLXX01000236">
    <property type="protein sequence ID" value="KRQ90420.1"/>
    <property type="molecule type" value="Genomic_DNA"/>
</dbReference>
<evidence type="ECO:0000256" key="1">
    <source>
        <dbReference type="SAM" id="Phobius"/>
    </source>
</evidence>
<dbReference type="OrthoDB" id="2974133at2"/>
<dbReference type="Gene3D" id="1.10.287.70">
    <property type="match status" value="1"/>
</dbReference>
<comment type="caution">
    <text evidence="3">The sequence shown here is derived from an EMBL/GenBank/DDBJ whole genome shotgun (WGS) entry which is preliminary data.</text>
</comment>
<dbReference type="Pfam" id="PF07885">
    <property type="entry name" value="Ion_trans_2"/>
    <property type="match status" value="1"/>
</dbReference>
<dbReference type="AlphaFoldDB" id="A0A0R3KY29"/>
<keyword evidence="1" id="KW-0472">Membrane</keyword>
<dbReference type="STRING" id="1518501.CQ10_22695"/>
<keyword evidence="1" id="KW-0812">Transmembrane</keyword>
<feature type="transmembrane region" description="Helical" evidence="1">
    <location>
        <begin position="6"/>
        <end position="30"/>
    </location>
</feature>
<keyword evidence="1" id="KW-1133">Transmembrane helix</keyword>
<evidence type="ECO:0000313" key="3">
    <source>
        <dbReference type="EMBL" id="KRQ90420.1"/>
    </source>
</evidence>
<dbReference type="SUPFAM" id="SSF81324">
    <property type="entry name" value="Voltage-gated potassium channels"/>
    <property type="match status" value="1"/>
</dbReference>
<organism evidence="3 4">
    <name type="scientific">Bradyrhizobium valentinum</name>
    <dbReference type="NCBI Taxonomy" id="1518501"/>
    <lineage>
        <taxon>Bacteria</taxon>
        <taxon>Pseudomonadati</taxon>
        <taxon>Pseudomonadota</taxon>
        <taxon>Alphaproteobacteria</taxon>
        <taxon>Hyphomicrobiales</taxon>
        <taxon>Nitrobacteraceae</taxon>
        <taxon>Bradyrhizobium</taxon>
    </lineage>
</organism>
<sequence>MLRQFFVGAAASGCNIAIHALVMVAVIRAARFADELATAYQTFRLIAIMIAAVTVLMIAHLAEVLVWSLTYAAVDVAPEGTDLVYFAFVNYTTLGYGDVTPVKRWSLLGPMTAMNGVLLFGWSTAVIFEVLRTTLLADGEERAHEKRGWPK</sequence>
<dbReference type="RefSeq" id="WP_057855739.1">
    <property type="nucleotide sequence ID" value="NZ_LLXX01000236.1"/>
</dbReference>
<reference evidence="3 4" key="1">
    <citation type="submission" date="2014-03" db="EMBL/GenBank/DDBJ databases">
        <title>Bradyrhizobium valentinum sp. nov., isolated from effective nodules of Lupinus mariae-josephae, a lupine endemic of basic-lime soils in Eastern Spain.</title>
        <authorList>
            <person name="Duran D."/>
            <person name="Rey L."/>
            <person name="Navarro A."/>
            <person name="Busquets A."/>
            <person name="Imperial J."/>
            <person name="Ruiz-Argueso T."/>
        </authorList>
    </citation>
    <scope>NUCLEOTIDE SEQUENCE [LARGE SCALE GENOMIC DNA]</scope>
    <source>
        <strain evidence="3 4">LmjM3</strain>
    </source>
</reference>
<name>A0A0R3KY29_9BRAD</name>
<keyword evidence="4" id="KW-1185">Reference proteome</keyword>
<evidence type="ECO:0000259" key="2">
    <source>
        <dbReference type="Pfam" id="PF07885"/>
    </source>
</evidence>
<dbReference type="Proteomes" id="UP000051913">
    <property type="component" value="Unassembled WGS sequence"/>
</dbReference>